<dbReference type="EMBL" id="KZ819323">
    <property type="protein sequence ID" value="PWN22570.1"/>
    <property type="molecule type" value="Genomic_DNA"/>
</dbReference>
<organism evidence="1 2">
    <name type="scientific">Pseudomicrostroma glucosiphilum</name>
    <dbReference type="NCBI Taxonomy" id="1684307"/>
    <lineage>
        <taxon>Eukaryota</taxon>
        <taxon>Fungi</taxon>
        <taxon>Dikarya</taxon>
        <taxon>Basidiomycota</taxon>
        <taxon>Ustilaginomycotina</taxon>
        <taxon>Exobasidiomycetes</taxon>
        <taxon>Microstromatales</taxon>
        <taxon>Microstromatales incertae sedis</taxon>
        <taxon>Pseudomicrostroma</taxon>
    </lineage>
</organism>
<dbReference type="GeneID" id="37011074"/>
<sequence length="267" mass="29608">MRDWDVTGDLSALDQRLEQMHTSGHPSLRVEESFATRVLMSLRHCKVEGESGYVSDARRVDTIKSAYNAVLRLDTKGMLDFNFPALVEKAILTLAQRESGTDAARIYHFVVHETDDTSGSTKLARWFAYFLLRQMQAARFLKGCTLKSDSAPDWTKANSDRTEDDVLGVLLLPAIVDDTSVLVYAKAHGLVSDWPQFLARVARCLLLDPLKGKLLKAISKWCKVAGLSHFPAVLAQAVESHGASLLSNLGFPTYRDCSELHPAPLPH</sequence>
<dbReference type="RefSeq" id="XP_025349730.1">
    <property type="nucleotide sequence ID" value="XM_025489340.1"/>
</dbReference>
<gene>
    <name evidence="1" type="ORF">BCV69DRAFT_149353</name>
</gene>
<dbReference type="Proteomes" id="UP000245942">
    <property type="component" value="Unassembled WGS sequence"/>
</dbReference>
<dbReference type="AlphaFoldDB" id="A0A316UBG1"/>
<proteinExistence type="predicted"/>
<evidence type="ECO:0000313" key="2">
    <source>
        <dbReference type="Proteomes" id="UP000245942"/>
    </source>
</evidence>
<accession>A0A316UBG1</accession>
<name>A0A316UBG1_9BASI</name>
<evidence type="ECO:0000313" key="1">
    <source>
        <dbReference type="EMBL" id="PWN22570.1"/>
    </source>
</evidence>
<reference evidence="1 2" key="1">
    <citation type="journal article" date="2018" name="Mol. Biol. Evol.">
        <title>Broad Genomic Sampling Reveals a Smut Pathogenic Ancestry of the Fungal Clade Ustilaginomycotina.</title>
        <authorList>
            <person name="Kijpornyongpan T."/>
            <person name="Mondo S.J."/>
            <person name="Barry K."/>
            <person name="Sandor L."/>
            <person name="Lee J."/>
            <person name="Lipzen A."/>
            <person name="Pangilinan J."/>
            <person name="LaButti K."/>
            <person name="Hainaut M."/>
            <person name="Henrissat B."/>
            <person name="Grigoriev I.V."/>
            <person name="Spatafora J.W."/>
            <person name="Aime M.C."/>
        </authorList>
    </citation>
    <scope>NUCLEOTIDE SEQUENCE [LARGE SCALE GENOMIC DNA]</scope>
    <source>
        <strain evidence="1 2">MCA 4718</strain>
    </source>
</reference>
<protein>
    <submittedName>
        <fullName evidence="1">Uncharacterized protein</fullName>
    </submittedName>
</protein>
<keyword evidence="2" id="KW-1185">Reference proteome</keyword>